<dbReference type="EMBL" id="CM029050">
    <property type="protein sequence ID" value="KAG2564655.1"/>
    <property type="molecule type" value="Genomic_DNA"/>
</dbReference>
<protein>
    <submittedName>
        <fullName evidence="2">Uncharacterized protein</fullName>
    </submittedName>
</protein>
<name>A0A8T0Q2X7_PANVG</name>
<gene>
    <name evidence="2" type="ORF">PVAP13_7NG078034</name>
</gene>
<reference evidence="2" key="1">
    <citation type="submission" date="2020-05" db="EMBL/GenBank/DDBJ databases">
        <title>WGS assembly of Panicum virgatum.</title>
        <authorList>
            <person name="Lovell J.T."/>
            <person name="Jenkins J."/>
            <person name="Shu S."/>
            <person name="Juenger T.E."/>
            <person name="Schmutz J."/>
        </authorList>
    </citation>
    <scope>NUCLEOTIDE SEQUENCE</scope>
    <source>
        <strain evidence="2">AP13</strain>
    </source>
</reference>
<evidence type="ECO:0000256" key="1">
    <source>
        <dbReference type="SAM" id="Phobius"/>
    </source>
</evidence>
<keyword evidence="1" id="KW-0472">Membrane</keyword>
<keyword evidence="3" id="KW-1185">Reference proteome</keyword>
<organism evidence="2 3">
    <name type="scientific">Panicum virgatum</name>
    <name type="common">Blackwell switchgrass</name>
    <dbReference type="NCBI Taxonomy" id="38727"/>
    <lineage>
        <taxon>Eukaryota</taxon>
        <taxon>Viridiplantae</taxon>
        <taxon>Streptophyta</taxon>
        <taxon>Embryophyta</taxon>
        <taxon>Tracheophyta</taxon>
        <taxon>Spermatophyta</taxon>
        <taxon>Magnoliopsida</taxon>
        <taxon>Liliopsida</taxon>
        <taxon>Poales</taxon>
        <taxon>Poaceae</taxon>
        <taxon>PACMAD clade</taxon>
        <taxon>Panicoideae</taxon>
        <taxon>Panicodae</taxon>
        <taxon>Paniceae</taxon>
        <taxon>Panicinae</taxon>
        <taxon>Panicum</taxon>
        <taxon>Panicum sect. Hiantes</taxon>
    </lineage>
</organism>
<evidence type="ECO:0000313" key="3">
    <source>
        <dbReference type="Proteomes" id="UP000823388"/>
    </source>
</evidence>
<dbReference type="EMBL" id="CM029050">
    <property type="protein sequence ID" value="KAG2564654.1"/>
    <property type="molecule type" value="Genomic_DNA"/>
</dbReference>
<keyword evidence="1" id="KW-1133">Transmembrane helix</keyword>
<sequence length="104" mass="12098">MEEFVAFCKSKKAEQARKCSQHPKINLHNSPLADKNRFKDRVVALYGDYLPIEVNSFYSIFLKFLLHVYVVYVFSFLTTLIECISCLVVPVSFNTSFSSYYYSV</sequence>
<dbReference type="AlphaFoldDB" id="A0A8T0Q2X7"/>
<keyword evidence="1" id="KW-0812">Transmembrane</keyword>
<dbReference type="Proteomes" id="UP000823388">
    <property type="component" value="Chromosome 7N"/>
</dbReference>
<feature type="transmembrane region" description="Helical" evidence="1">
    <location>
        <begin position="69"/>
        <end position="93"/>
    </location>
</feature>
<evidence type="ECO:0000313" key="2">
    <source>
        <dbReference type="EMBL" id="KAG2564654.1"/>
    </source>
</evidence>
<accession>A0A8T0Q2X7</accession>
<proteinExistence type="predicted"/>
<comment type="caution">
    <text evidence="2">The sequence shown here is derived from an EMBL/GenBank/DDBJ whole genome shotgun (WGS) entry which is preliminary data.</text>
</comment>